<dbReference type="InterPro" id="IPR050155">
    <property type="entry name" value="HAD-like_hydrolase_sf"/>
</dbReference>
<dbReference type="GO" id="GO:0008967">
    <property type="term" value="F:phosphoglycolate phosphatase activity"/>
    <property type="evidence" value="ECO:0007669"/>
    <property type="project" value="TreeGrafter"/>
</dbReference>
<dbReference type="EMBL" id="DXHQ01000026">
    <property type="protein sequence ID" value="HIW08194.1"/>
    <property type="molecule type" value="Genomic_DNA"/>
</dbReference>
<dbReference type="InterPro" id="IPR041492">
    <property type="entry name" value="HAD_2"/>
</dbReference>
<protein>
    <submittedName>
        <fullName evidence="1">HAD family phosphatase</fullName>
    </submittedName>
</protein>
<dbReference type="GO" id="GO:0006281">
    <property type="term" value="P:DNA repair"/>
    <property type="evidence" value="ECO:0007669"/>
    <property type="project" value="TreeGrafter"/>
</dbReference>
<evidence type="ECO:0000313" key="1">
    <source>
        <dbReference type="EMBL" id="HIW08194.1"/>
    </source>
</evidence>
<proteinExistence type="predicted"/>
<dbReference type="SFLD" id="SFLDS00003">
    <property type="entry name" value="Haloacid_Dehalogenase"/>
    <property type="match status" value="1"/>
</dbReference>
<dbReference type="Pfam" id="PF13419">
    <property type="entry name" value="HAD_2"/>
    <property type="match status" value="1"/>
</dbReference>
<dbReference type="Gene3D" id="3.40.50.1000">
    <property type="entry name" value="HAD superfamily/HAD-like"/>
    <property type="match status" value="1"/>
</dbReference>
<comment type="caution">
    <text evidence="1">The sequence shown here is derived from an EMBL/GenBank/DDBJ whole genome shotgun (WGS) entry which is preliminary data.</text>
</comment>
<dbReference type="NCBIfam" id="TIGR01509">
    <property type="entry name" value="HAD-SF-IA-v3"/>
    <property type="match status" value="1"/>
</dbReference>
<dbReference type="CDD" id="cd07505">
    <property type="entry name" value="HAD_BPGM-like"/>
    <property type="match status" value="1"/>
</dbReference>
<reference evidence="1" key="2">
    <citation type="submission" date="2021-04" db="EMBL/GenBank/DDBJ databases">
        <authorList>
            <person name="Gilroy R."/>
        </authorList>
    </citation>
    <scope>NUCLEOTIDE SEQUENCE</scope>
    <source>
        <strain evidence="1">ChiHcolR34-3080</strain>
    </source>
</reference>
<dbReference type="AlphaFoldDB" id="A0A9D1TWJ3"/>
<dbReference type="InterPro" id="IPR006439">
    <property type="entry name" value="HAD-SF_hydro_IA"/>
</dbReference>
<dbReference type="InterPro" id="IPR023198">
    <property type="entry name" value="PGP-like_dom2"/>
</dbReference>
<dbReference type="PANTHER" id="PTHR43434">
    <property type="entry name" value="PHOSPHOGLYCOLATE PHOSPHATASE"/>
    <property type="match status" value="1"/>
</dbReference>
<dbReference type="Proteomes" id="UP000823933">
    <property type="component" value="Unassembled WGS sequence"/>
</dbReference>
<dbReference type="PRINTS" id="PR00413">
    <property type="entry name" value="HADHALOGNASE"/>
</dbReference>
<dbReference type="SUPFAM" id="SSF56784">
    <property type="entry name" value="HAD-like"/>
    <property type="match status" value="1"/>
</dbReference>
<evidence type="ECO:0000313" key="2">
    <source>
        <dbReference type="Proteomes" id="UP000823933"/>
    </source>
</evidence>
<name>A0A9D1TWJ3_9FIRM</name>
<sequence>MWPQGVLLDFDGVIADTEPSNAAYLAAALRRFGVELTEAERLALVGVSDKTTLERLLSRAKTPVSPAALAEERRRCGNTYADSASLRPQPGLREWLDSLRARGVATAVVSSTRTQLIVTALNRMQLLRSFDVVVCGDMVQTPKPAPDSYRLALRWLGLDAGQCLAVEDSPTGLQAAKAAGLQVVGYTGGSIRQDTSRADWTAASFDAIARLLETLAPNDGRTAK</sequence>
<organism evidence="1 2">
    <name type="scientific">Candidatus Faecalibacterium intestinigallinarum</name>
    <dbReference type="NCBI Taxonomy" id="2838581"/>
    <lineage>
        <taxon>Bacteria</taxon>
        <taxon>Bacillati</taxon>
        <taxon>Bacillota</taxon>
        <taxon>Clostridia</taxon>
        <taxon>Eubacteriales</taxon>
        <taxon>Oscillospiraceae</taxon>
        <taxon>Faecalibacterium</taxon>
    </lineage>
</organism>
<gene>
    <name evidence="1" type="ORF">H9890_02180</name>
</gene>
<dbReference type="InterPro" id="IPR036412">
    <property type="entry name" value="HAD-like_sf"/>
</dbReference>
<dbReference type="Gene3D" id="1.10.150.240">
    <property type="entry name" value="Putative phosphatase, domain 2"/>
    <property type="match status" value="1"/>
</dbReference>
<dbReference type="InterPro" id="IPR023214">
    <property type="entry name" value="HAD_sf"/>
</dbReference>
<accession>A0A9D1TWJ3</accession>
<dbReference type="SFLD" id="SFLDG01129">
    <property type="entry name" value="C1.5:_HAD__Beta-PGM__Phosphata"/>
    <property type="match status" value="1"/>
</dbReference>
<reference evidence="1" key="1">
    <citation type="journal article" date="2021" name="PeerJ">
        <title>Extensive microbial diversity within the chicken gut microbiome revealed by metagenomics and culture.</title>
        <authorList>
            <person name="Gilroy R."/>
            <person name="Ravi A."/>
            <person name="Getino M."/>
            <person name="Pursley I."/>
            <person name="Horton D.L."/>
            <person name="Alikhan N.F."/>
            <person name="Baker D."/>
            <person name="Gharbi K."/>
            <person name="Hall N."/>
            <person name="Watson M."/>
            <person name="Adriaenssens E.M."/>
            <person name="Foster-Nyarko E."/>
            <person name="Jarju S."/>
            <person name="Secka A."/>
            <person name="Antonio M."/>
            <person name="Oren A."/>
            <person name="Chaudhuri R.R."/>
            <person name="La Ragione R."/>
            <person name="Hildebrand F."/>
            <person name="Pallen M.J."/>
        </authorList>
    </citation>
    <scope>NUCLEOTIDE SEQUENCE</scope>
    <source>
        <strain evidence="1">ChiHcolR34-3080</strain>
    </source>
</reference>
<dbReference type="PANTHER" id="PTHR43434:SF1">
    <property type="entry name" value="PHOSPHOGLYCOLATE PHOSPHATASE"/>
    <property type="match status" value="1"/>
</dbReference>